<sequence length="214" mass="24224">MQFFDNLSALMAKHHFKPNEIWNCDETNDTTVNHPPKVIAVRGTKQVQQTVSVERGVNVTMLAFINAAGVSVPLVFVFPRKKNFPTMFEEGPLGCLGLAHESGWMTSQNFHAFVKSCKTRPVFLIMDNHSSHLDFQTVNFANNNGIVLLTLMHYLKLNFLLLYNLFQRLHARVYVAPLKKDLVIPPKLSFCCVECDDCGEMIDPHLHDGTHGQL</sequence>
<dbReference type="GO" id="GO:0005634">
    <property type="term" value="C:nucleus"/>
    <property type="evidence" value="ECO:0007669"/>
    <property type="project" value="TreeGrafter"/>
</dbReference>
<keyword evidence="3" id="KW-1185">Reference proteome</keyword>
<gene>
    <name evidence="2" type="ORF">APZ42_007774</name>
</gene>
<dbReference type="GO" id="GO:0003677">
    <property type="term" value="F:DNA binding"/>
    <property type="evidence" value="ECO:0007669"/>
    <property type="project" value="TreeGrafter"/>
</dbReference>
<keyword evidence="1" id="KW-0472">Membrane</keyword>
<evidence type="ECO:0000313" key="2">
    <source>
        <dbReference type="EMBL" id="KZR97387.1"/>
    </source>
</evidence>
<dbReference type="OrthoDB" id="6377204at2759"/>
<keyword evidence="1" id="KW-1133">Transmembrane helix</keyword>
<evidence type="ECO:0000256" key="1">
    <source>
        <dbReference type="SAM" id="Phobius"/>
    </source>
</evidence>
<dbReference type="InterPro" id="IPR050863">
    <property type="entry name" value="CenT-Element_Derived"/>
</dbReference>
<dbReference type="PANTHER" id="PTHR19303:SF71">
    <property type="entry name" value="ZINC FINGER PHD-TYPE DOMAIN-CONTAINING PROTEIN"/>
    <property type="match status" value="1"/>
</dbReference>
<evidence type="ECO:0000313" key="3">
    <source>
        <dbReference type="Proteomes" id="UP000076858"/>
    </source>
</evidence>
<reference evidence="2 3" key="1">
    <citation type="submission" date="2016-03" db="EMBL/GenBank/DDBJ databases">
        <title>EvidentialGene: Evidence-directed Construction of Genes on Genomes.</title>
        <authorList>
            <person name="Gilbert D.G."/>
            <person name="Choi J.-H."/>
            <person name="Mockaitis K."/>
            <person name="Colbourne J."/>
            <person name="Pfrender M."/>
        </authorList>
    </citation>
    <scope>NUCLEOTIDE SEQUENCE [LARGE SCALE GENOMIC DNA]</scope>
    <source>
        <strain evidence="2 3">Xinb3</strain>
        <tissue evidence="2">Complete organism</tissue>
    </source>
</reference>
<name>A0A164F3F3_9CRUS</name>
<dbReference type="EMBL" id="LRGB01021664">
    <property type="protein sequence ID" value="KZR97387.1"/>
    <property type="molecule type" value="Genomic_DNA"/>
</dbReference>
<accession>A0A164F3F3</accession>
<keyword evidence="1" id="KW-0812">Transmembrane</keyword>
<proteinExistence type="predicted"/>
<dbReference type="AlphaFoldDB" id="A0A164F3F3"/>
<organism evidence="2 3">
    <name type="scientific">Daphnia magna</name>
    <dbReference type="NCBI Taxonomy" id="35525"/>
    <lineage>
        <taxon>Eukaryota</taxon>
        <taxon>Metazoa</taxon>
        <taxon>Ecdysozoa</taxon>
        <taxon>Arthropoda</taxon>
        <taxon>Crustacea</taxon>
        <taxon>Branchiopoda</taxon>
        <taxon>Diplostraca</taxon>
        <taxon>Cladocera</taxon>
        <taxon>Anomopoda</taxon>
        <taxon>Daphniidae</taxon>
        <taxon>Daphnia</taxon>
    </lineage>
</organism>
<dbReference type="PANTHER" id="PTHR19303">
    <property type="entry name" value="TRANSPOSON"/>
    <property type="match status" value="1"/>
</dbReference>
<dbReference type="STRING" id="35525.A0A164F3F3"/>
<evidence type="ECO:0008006" key="4">
    <source>
        <dbReference type="Google" id="ProtNLM"/>
    </source>
</evidence>
<protein>
    <recommendedName>
        <fullName evidence="4">DDE-1 domain-containing protein</fullName>
    </recommendedName>
</protein>
<comment type="caution">
    <text evidence="2">The sequence shown here is derived from an EMBL/GenBank/DDBJ whole genome shotgun (WGS) entry which is preliminary data.</text>
</comment>
<feature type="transmembrane region" description="Helical" evidence="1">
    <location>
        <begin position="59"/>
        <end position="78"/>
    </location>
</feature>
<dbReference type="Proteomes" id="UP000076858">
    <property type="component" value="Unassembled WGS sequence"/>
</dbReference>